<dbReference type="RefSeq" id="WP_039684365.1">
    <property type="nucleotide sequence ID" value="NZ_CP010028.1"/>
</dbReference>
<feature type="chain" id="PRO_5002040717" description="FlgD Ig-like domain-containing protein" evidence="2">
    <location>
        <begin position="24"/>
        <end position="197"/>
    </location>
</feature>
<evidence type="ECO:0000256" key="2">
    <source>
        <dbReference type="SAM" id="SignalP"/>
    </source>
</evidence>
<organism evidence="3 4">
    <name type="scientific">Deinococcus radiopugnans</name>
    <dbReference type="NCBI Taxonomy" id="57497"/>
    <lineage>
        <taxon>Bacteria</taxon>
        <taxon>Thermotogati</taxon>
        <taxon>Deinococcota</taxon>
        <taxon>Deinococci</taxon>
        <taxon>Deinococcales</taxon>
        <taxon>Deinococcaceae</taxon>
        <taxon>Deinococcus</taxon>
    </lineage>
</organism>
<dbReference type="KEGG" id="dsw:QR90_10395"/>
<dbReference type="STRING" id="1182571.QR90_10395"/>
<evidence type="ECO:0000256" key="1">
    <source>
        <dbReference type="SAM" id="MobiDB-lite"/>
    </source>
</evidence>
<evidence type="ECO:0000313" key="3">
    <source>
        <dbReference type="EMBL" id="AIZ45413.1"/>
    </source>
</evidence>
<feature type="region of interest" description="Disordered" evidence="1">
    <location>
        <begin position="38"/>
        <end position="79"/>
    </location>
</feature>
<proteinExistence type="predicted"/>
<dbReference type="EMBL" id="CP010028">
    <property type="protein sequence ID" value="AIZ45413.1"/>
    <property type="molecule type" value="Genomic_DNA"/>
</dbReference>
<feature type="compositionally biased region" description="Pro residues" evidence="1">
    <location>
        <begin position="44"/>
        <end position="60"/>
    </location>
</feature>
<feature type="signal peptide" evidence="2">
    <location>
        <begin position="1"/>
        <end position="23"/>
    </location>
</feature>
<reference evidence="4" key="1">
    <citation type="submission" date="2014-11" db="EMBL/GenBank/DDBJ databases">
        <title>Hymenobacter sp. DG25B genome submission.</title>
        <authorList>
            <person name="Jung H.-Y."/>
            <person name="Kim M.K."/>
            <person name="Srinivasan S."/>
            <person name="Lim S."/>
        </authorList>
    </citation>
    <scope>NUCLEOTIDE SEQUENCE [LARGE SCALE GENOMIC DNA]</scope>
    <source>
        <strain evidence="4">DY59</strain>
    </source>
</reference>
<dbReference type="AlphaFoldDB" id="A0A0A7KLJ5"/>
<name>A0A0A7KLJ5_9DEIO</name>
<accession>A0A0A7KLJ5</accession>
<dbReference type="Proteomes" id="UP000030634">
    <property type="component" value="Chromosome"/>
</dbReference>
<evidence type="ECO:0008006" key="5">
    <source>
        <dbReference type="Google" id="ProtNLM"/>
    </source>
</evidence>
<protein>
    <recommendedName>
        <fullName evidence="5">FlgD Ig-like domain-containing protein</fullName>
    </recommendedName>
</protein>
<gene>
    <name evidence="3" type="ORF">QR90_10395</name>
</gene>
<dbReference type="Gene3D" id="2.60.40.4070">
    <property type="match status" value="1"/>
</dbReference>
<dbReference type="HOGENOM" id="CLU_1352776_0_0_0"/>
<sequence length="197" mass="20617">MSRNAVLTLALLVSLLIPTQAHAQVSVADIPALPLSGATQPSTPTAPSPAIPSPTTPGTPPTVTTLPAVNPPLEQPHTARLEGPQSVQAGQANMWNVLLTNTGDKAIDLQHGACDVRFEVVNAAGQVVRTTPKDAICTLQIVGTNVAPGQTGELQKIRWEGKNDQNQNVPAGTYTIRSVFNGDGVLIRPADFTVTVR</sequence>
<keyword evidence="2" id="KW-0732">Signal</keyword>
<evidence type="ECO:0000313" key="4">
    <source>
        <dbReference type="Proteomes" id="UP000030634"/>
    </source>
</evidence>